<feature type="domain" description="Surface lipoprotein assembly modifier N-terminal TPR repeats region" evidence="9">
    <location>
        <begin position="70"/>
        <end position="163"/>
    </location>
</feature>
<feature type="domain" description="Surface lipoprotein assembly modifier C-terminal" evidence="8">
    <location>
        <begin position="195"/>
        <end position="486"/>
    </location>
</feature>
<dbReference type="Pfam" id="PF24575">
    <property type="entry name" value="TPR_Slam"/>
    <property type="match status" value="1"/>
</dbReference>
<keyword evidence="6" id="KW-0998">Cell outer membrane</keyword>
<dbReference type="InterPro" id="IPR057556">
    <property type="entry name" value="TPR_Slam"/>
</dbReference>
<evidence type="ECO:0000256" key="2">
    <source>
        <dbReference type="ARBA" id="ARBA00022452"/>
    </source>
</evidence>
<dbReference type="GeneID" id="93519684"/>
<evidence type="ECO:0000256" key="4">
    <source>
        <dbReference type="ARBA" id="ARBA00022729"/>
    </source>
</evidence>
<keyword evidence="5" id="KW-0472">Membrane</keyword>
<keyword evidence="2" id="KW-1134">Transmembrane beta strand</keyword>
<evidence type="ECO:0000259" key="8">
    <source>
        <dbReference type="Pfam" id="PF04575"/>
    </source>
</evidence>
<accession>A0A140ST05</accession>
<gene>
    <name evidence="10" type="ordered locus">S70_18950</name>
</gene>
<evidence type="ECO:0000256" key="1">
    <source>
        <dbReference type="ARBA" id="ARBA00004571"/>
    </source>
</evidence>
<name>A0A140ST05_PROSM</name>
<evidence type="ECO:0000259" key="9">
    <source>
        <dbReference type="Pfam" id="PF24575"/>
    </source>
</evidence>
<protein>
    <submittedName>
        <fullName evidence="10">Uncharacterized protein</fullName>
    </submittedName>
</protein>
<evidence type="ECO:0000313" key="11">
    <source>
        <dbReference type="Proteomes" id="UP000005012"/>
    </source>
</evidence>
<reference evidence="10 11" key="1">
    <citation type="journal article" date="2012" name="J. Bacteriol.">
        <title>Complete Genome Sequence of Providencia stuartii Clinical Isolate MRSN 2154.</title>
        <authorList>
            <person name="Clifford R.J."/>
            <person name="Hang J."/>
            <person name="Riley M.C."/>
            <person name="Onmus-Leone F."/>
            <person name="Kuschner R.A."/>
            <person name="Lesho E.P."/>
            <person name="Waterman P.E."/>
        </authorList>
    </citation>
    <scope>NUCLEOTIDE SEQUENCE [LARGE SCALE GENOMIC DNA]</scope>
    <source>
        <strain evidence="10 11">MRSN 2154</strain>
    </source>
</reference>
<evidence type="ECO:0000256" key="3">
    <source>
        <dbReference type="ARBA" id="ARBA00022692"/>
    </source>
</evidence>
<comment type="subcellular location">
    <subcellularLocation>
        <location evidence="1">Cell outer membrane</location>
        <topology evidence="1">Multi-pass membrane protein</topology>
    </subcellularLocation>
</comment>
<keyword evidence="4" id="KW-0732">Signal</keyword>
<evidence type="ECO:0000256" key="7">
    <source>
        <dbReference type="ARBA" id="ARBA00023609"/>
    </source>
</evidence>
<reference evidence="11" key="2">
    <citation type="submission" date="2012-04" db="EMBL/GenBank/DDBJ databases">
        <title>Complete genome sequence of Providencia stuartii clinical isolate MRSN 2154.</title>
        <authorList>
            <person name="Clifford R.J."/>
            <person name="Hang J."/>
            <person name="Riley M.C."/>
            <person name="Onmus-Leone F."/>
            <person name="Kuschner R.A."/>
            <person name="Lesho E.P."/>
            <person name="Waterman P.E."/>
        </authorList>
    </citation>
    <scope>NUCLEOTIDE SEQUENCE [LARGE SCALE GENOMIC DNA]</scope>
    <source>
        <strain evidence="11">MRSN 2154</strain>
    </source>
</reference>
<proteinExistence type="inferred from homology"/>
<dbReference type="PATRIC" id="fig|1157951.4.peg.3807"/>
<dbReference type="SUPFAM" id="SSF48452">
    <property type="entry name" value="TPR-like"/>
    <property type="match status" value="1"/>
</dbReference>
<comment type="similarity">
    <text evidence="7">Belongs to the Slam family.</text>
</comment>
<dbReference type="Gene3D" id="1.25.40.10">
    <property type="entry name" value="Tetratricopeptide repeat domain"/>
    <property type="match status" value="1"/>
</dbReference>
<dbReference type="GO" id="GO:0009279">
    <property type="term" value="C:cell outer membrane"/>
    <property type="evidence" value="ECO:0007669"/>
    <property type="project" value="UniProtKB-SubCell"/>
</dbReference>
<evidence type="ECO:0000313" key="10">
    <source>
        <dbReference type="EMBL" id="AFH95587.1"/>
    </source>
</evidence>
<keyword evidence="3" id="KW-0812">Transmembrane</keyword>
<evidence type="ECO:0000256" key="6">
    <source>
        <dbReference type="ARBA" id="ARBA00023237"/>
    </source>
</evidence>
<dbReference type="InterPro" id="IPR007655">
    <property type="entry name" value="Slam_C"/>
</dbReference>
<dbReference type="OrthoDB" id="7525402at2"/>
<organism evidence="10 11">
    <name type="scientific">Providencia stuartii (strain MRSN 2154)</name>
    <dbReference type="NCBI Taxonomy" id="1157951"/>
    <lineage>
        <taxon>Bacteria</taxon>
        <taxon>Pseudomonadati</taxon>
        <taxon>Pseudomonadota</taxon>
        <taxon>Gammaproteobacteria</taxon>
        <taxon>Enterobacterales</taxon>
        <taxon>Morganellaceae</taxon>
        <taxon>Providencia</taxon>
    </lineage>
</organism>
<dbReference type="Pfam" id="PF04575">
    <property type="entry name" value="SlipAM"/>
    <property type="match status" value="1"/>
</dbReference>
<sequence length="486" mass="56187">MGLFRAGILWLLLYSSVAIGEISDIDNYRFLLKDKAEFSRKSPVIENNKPFIKDDIKINFDGKEYQVSNTLNEMGMAIYIALNRGQYDDVERLLSYYQQLSGYDVLLVEFAKAQMARANHDYAQAIFHYQTILALKPDFLRVELELARTYFEDQQNNEASSQFKRVLEKYQQQLPQSVLATISQFTTELSKRNSWSGSFSVGYGYNSNINQVPGDKRQRCYRNAVQQFCYGAGLADKGTKFIYDGDIKRTFSLYQHHSLLFKAYTYGNKYDGAAEYNENTSHIRVYYQYQDAKKSFAIGPISEFKWVGERQHYYGVGVGMEAEYRFLPQFSLSTVIDHQKINYRSPYQSQDGNKSQAYITGIYALSSDAVIFGGVDSGYVNKVYDSDSYKQYGIRGGIFKDVSQYYHLLGIASYKQTRFNAPQYALGSQNRMDDEQLYLAKLSLPKYSIATMTPSISYRYRVNKSNIDALYSYQQSEIEIRLEKRF</sequence>
<dbReference type="EMBL" id="CP003488">
    <property type="protein sequence ID" value="AFH95587.1"/>
    <property type="molecule type" value="Genomic_DNA"/>
</dbReference>
<dbReference type="HOGENOM" id="CLU_034927_2_0_6"/>
<dbReference type="Proteomes" id="UP000005012">
    <property type="component" value="Chromosome"/>
</dbReference>
<evidence type="ECO:0000256" key="5">
    <source>
        <dbReference type="ARBA" id="ARBA00023136"/>
    </source>
</evidence>
<dbReference type="InterPro" id="IPR011990">
    <property type="entry name" value="TPR-like_helical_dom_sf"/>
</dbReference>
<dbReference type="AlphaFoldDB" id="A0A140ST05"/>
<dbReference type="RefSeq" id="WP_014658156.1">
    <property type="nucleotide sequence ID" value="NC_017731.1"/>
</dbReference>
<dbReference type="KEGG" id="psi:S70_18950"/>